<dbReference type="AlphaFoldDB" id="D8PVE8"/>
<feature type="domain" description="MYND-type" evidence="5">
    <location>
        <begin position="438"/>
        <end position="475"/>
    </location>
</feature>
<dbReference type="PROSITE" id="PS50865">
    <property type="entry name" value="ZF_MYND_2"/>
    <property type="match status" value="1"/>
</dbReference>
<reference evidence="6 7" key="1">
    <citation type="journal article" date="2010" name="Nat. Biotechnol.">
        <title>Genome sequence of the model mushroom Schizophyllum commune.</title>
        <authorList>
            <person name="Ohm R.A."/>
            <person name="de Jong J.F."/>
            <person name="Lugones L.G."/>
            <person name="Aerts A."/>
            <person name="Kothe E."/>
            <person name="Stajich J.E."/>
            <person name="de Vries R.P."/>
            <person name="Record E."/>
            <person name="Levasseur A."/>
            <person name="Baker S.E."/>
            <person name="Bartholomew K.A."/>
            <person name="Coutinho P.M."/>
            <person name="Erdmann S."/>
            <person name="Fowler T.J."/>
            <person name="Gathman A.C."/>
            <person name="Lombard V."/>
            <person name="Henrissat B."/>
            <person name="Knabe N."/>
            <person name="Kuees U."/>
            <person name="Lilly W.W."/>
            <person name="Lindquist E."/>
            <person name="Lucas S."/>
            <person name="Magnuson J.K."/>
            <person name="Piumi F."/>
            <person name="Raudaskoski M."/>
            <person name="Salamov A."/>
            <person name="Schmutz J."/>
            <person name="Schwarze F.W.M.R."/>
            <person name="vanKuyk P.A."/>
            <person name="Horton J.S."/>
            <person name="Grigoriev I.V."/>
            <person name="Woesten H.A.B."/>
        </authorList>
    </citation>
    <scope>NUCLEOTIDE SEQUENCE [LARGE SCALE GENOMIC DNA]</scope>
    <source>
        <strain evidence="7">H4-8 / FGSC 9210</strain>
    </source>
</reference>
<sequence length="605" mass="68969">MLFGLSPFSIATRTGLDLAINLKTGLFREDFILTPAFARSRTYARVLRHLDPALIPDHDGPFTNDEWDRIFRGIDAACSLADLMRVVRDNTDPKVRTKYTNELIPRVWPWLRFLFDYTKTPRSADRDLVTVAKQRHGWDIYLGRCSQEGVLMFIDLLLYVLSSFPEGRAAMRAQGDWAEIIYDMWRISTTTTYKNCDPDILLSISLESVIGTIVSTHEDMRPDFQAEVLARGLATGRHFARRLQDLIDAPQSVHKFEEIAMFIQIVVWSAYHEGVRPLFRPLLFVMPLAMTAIDLPDASTPSLRLRCMDGYDMRDRFTGHCVTVFNYLRVNVEGKRDIVKLMRSPLLRAMYRTLIRFPGGPASGNIANALEYFVKPALIFPSVIKAVVQTAERDKLNLNVTGIRGFESWNVMGALVRERSDMLTSVTKSLEERHCCHNKKCDQEYTELKRCPCGDAFYCSTACQRAHRYEHRLFCQPIVLGPAAISLFDPSPVGPSVALPTDVFDRHSDWYFIRHISQEDARRTLDQKGSARLAAVDYTGYNNRKRVTWKDLKLDIKYPDCLNDWLTTVIAVGGRDIVMHFGAVGRCSDRVMATMEKAKSEHGTA</sequence>
<proteinExistence type="predicted"/>
<keyword evidence="2 4" id="KW-0863">Zinc-finger</keyword>
<dbReference type="HOGENOM" id="CLU_491884_0_0_1"/>
<dbReference type="InterPro" id="IPR002893">
    <property type="entry name" value="Znf_MYND"/>
</dbReference>
<keyword evidence="1" id="KW-0479">Metal-binding</keyword>
<evidence type="ECO:0000256" key="3">
    <source>
        <dbReference type="ARBA" id="ARBA00022833"/>
    </source>
</evidence>
<dbReference type="InParanoid" id="D8PVE8"/>
<evidence type="ECO:0000256" key="4">
    <source>
        <dbReference type="PROSITE-ProRule" id="PRU00134"/>
    </source>
</evidence>
<name>D8PVE8_SCHCM</name>
<protein>
    <recommendedName>
        <fullName evidence="5">MYND-type domain-containing protein</fullName>
    </recommendedName>
</protein>
<accession>D8PVE8</accession>
<dbReference type="KEGG" id="scm:SCHCO_02562919"/>
<dbReference type="GO" id="GO:0008270">
    <property type="term" value="F:zinc ion binding"/>
    <property type="evidence" value="ECO:0007669"/>
    <property type="project" value="UniProtKB-KW"/>
</dbReference>
<keyword evidence="7" id="KW-1185">Reference proteome</keyword>
<dbReference type="EMBL" id="GL377303">
    <property type="protein sequence ID" value="EFJ00019.1"/>
    <property type="molecule type" value="Genomic_DNA"/>
</dbReference>
<evidence type="ECO:0000313" key="7">
    <source>
        <dbReference type="Proteomes" id="UP000007431"/>
    </source>
</evidence>
<organism evidence="7">
    <name type="scientific">Schizophyllum commune (strain H4-8 / FGSC 9210)</name>
    <name type="common">Split gill fungus</name>
    <dbReference type="NCBI Taxonomy" id="578458"/>
    <lineage>
        <taxon>Eukaryota</taxon>
        <taxon>Fungi</taxon>
        <taxon>Dikarya</taxon>
        <taxon>Basidiomycota</taxon>
        <taxon>Agaricomycotina</taxon>
        <taxon>Agaricomycetes</taxon>
        <taxon>Agaricomycetidae</taxon>
        <taxon>Agaricales</taxon>
        <taxon>Schizophyllaceae</taxon>
        <taxon>Schizophyllum</taxon>
    </lineage>
</organism>
<evidence type="ECO:0000259" key="5">
    <source>
        <dbReference type="PROSITE" id="PS50865"/>
    </source>
</evidence>
<evidence type="ECO:0000256" key="1">
    <source>
        <dbReference type="ARBA" id="ARBA00022723"/>
    </source>
</evidence>
<keyword evidence="3" id="KW-0862">Zinc</keyword>
<feature type="non-terminal residue" evidence="6">
    <location>
        <position position="605"/>
    </location>
</feature>
<evidence type="ECO:0000313" key="6">
    <source>
        <dbReference type="EMBL" id="EFJ00019.1"/>
    </source>
</evidence>
<dbReference type="RefSeq" id="XP_003034921.1">
    <property type="nucleotide sequence ID" value="XM_003034875.1"/>
</dbReference>
<dbReference type="VEuPathDB" id="FungiDB:SCHCODRAFT_02562919"/>
<dbReference type="GeneID" id="9587410"/>
<dbReference type="Proteomes" id="UP000007431">
    <property type="component" value="Unassembled WGS sequence"/>
</dbReference>
<evidence type="ECO:0000256" key="2">
    <source>
        <dbReference type="ARBA" id="ARBA00022771"/>
    </source>
</evidence>
<dbReference type="OrthoDB" id="2901807at2759"/>
<gene>
    <name evidence="6" type="ORF">SCHCODRAFT_105169</name>
</gene>